<dbReference type="PANTHER" id="PTHR10903">
    <property type="entry name" value="GTPASE, IMAP FAMILY MEMBER-RELATED"/>
    <property type="match status" value="1"/>
</dbReference>
<evidence type="ECO:0000256" key="4">
    <source>
        <dbReference type="SAM" id="MobiDB-lite"/>
    </source>
</evidence>
<dbReference type="SUPFAM" id="SSF52540">
    <property type="entry name" value="P-loop containing nucleoside triphosphate hydrolases"/>
    <property type="match status" value="1"/>
</dbReference>
<reference evidence="6" key="1">
    <citation type="submission" date="2015-06" db="UniProtKB">
        <authorList>
            <consortium name="EnsemblPlants"/>
        </authorList>
    </citation>
    <scope>IDENTIFICATION</scope>
</reference>
<keyword evidence="3" id="KW-0342">GTP-binding</keyword>
<dbReference type="InterPro" id="IPR045058">
    <property type="entry name" value="GIMA/IAN/Toc"/>
</dbReference>
<dbReference type="AlphaFoldDB" id="R7W205"/>
<dbReference type="GO" id="GO:0005525">
    <property type="term" value="F:GTP binding"/>
    <property type="evidence" value="ECO:0007669"/>
    <property type="project" value="UniProtKB-KW"/>
</dbReference>
<name>R7W205_AEGTA</name>
<dbReference type="PROSITE" id="PS51720">
    <property type="entry name" value="G_AIG1"/>
    <property type="match status" value="1"/>
</dbReference>
<dbReference type="Pfam" id="PF04548">
    <property type="entry name" value="AIG1"/>
    <property type="match status" value="1"/>
</dbReference>
<protein>
    <recommendedName>
        <fullName evidence="5">AIG1-type G domain-containing protein</fullName>
    </recommendedName>
</protein>
<dbReference type="Gene3D" id="3.40.50.300">
    <property type="entry name" value="P-loop containing nucleotide triphosphate hydrolases"/>
    <property type="match status" value="1"/>
</dbReference>
<feature type="domain" description="AIG1-type G" evidence="5">
    <location>
        <begin position="16"/>
        <end position="225"/>
    </location>
</feature>
<dbReference type="EnsemblPlants" id="EMT13076">
    <property type="protein sequence ID" value="EMT13076"/>
    <property type="gene ID" value="F775_18082"/>
</dbReference>
<evidence type="ECO:0000259" key="5">
    <source>
        <dbReference type="PROSITE" id="PS51720"/>
    </source>
</evidence>
<organism evidence="6">
    <name type="scientific">Aegilops tauschii</name>
    <name type="common">Tausch's goatgrass</name>
    <name type="synonym">Aegilops squarrosa</name>
    <dbReference type="NCBI Taxonomy" id="37682"/>
    <lineage>
        <taxon>Eukaryota</taxon>
        <taxon>Viridiplantae</taxon>
        <taxon>Streptophyta</taxon>
        <taxon>Embryophyta</taxon>
        <taxon>Tracheophyta</taxon>
        <taxon>Spermatophyta</taxon>
        <taxon>Magnoliopsida</taxon>
        <taxon>Liliopsida</taxon>
        <taxon>Poales</taxon>
        <taxon>Poaceae</taxon>
        <taxon>BOP clade</taxon>
        <taxon>Pooideae</taxon>
        <taxon>Triticodae</taxon>
        <taxon>Triticeae</taxon>
        <taxon>Triticinae</taxon>
        <taxon>Aegilops</taxon>
    </lineage>
</organism>
<proteinExistence type="inferred from homology"/>
<dbReference type="InterPro" id="IPR027417">
    <property type="entry name" value="P-loop_NTPase"/>
</dbReference>
<dbReference type="ExpressionAtlas" id="R7W205">
    <property type="expression patterns" value="baseline"/>
</dbReference>
<feature type="region of interest" description="Disordered" evidence="4">
    <location>
        <begin position="221"/>
        <end position="265"/>
    </location>
</feature>
<evidence type="ECO:0000256" key="2">
    <source>
        <dbReference type="ARBA" id="ARBA00022741"/>
    </source>
</evidence>
<dbReference type="InterPro" id="IPR006703">
    <property type="entry name" value="G_AIG1"/>
</dbReference>
<dbReference type="PANTHER" id="PTHR10903:SF185">
    <property type="entry name" value="AIG1-TYPE G DOMAIN-CONTAINING PROTEIN"/>
    <property type="match status" value="1"/>
</dbReference>
<accession>R7W205</accession>
<comment type="similarity">
    <text evidence="1">Belongs to the TRAFAC class TrmE-Era-EngA-EngB-Septin-like GTPase superfamily. AIG1/Toc34/Toc159-like paraseptin GTPase family. IAN subfamily.</text>
</comment>
<evidence type="ECO:0000256" key="1">
    <source>
        <dbReference type="ARBA" id="ARBA00008535"/>
    </source>
</evidence>
<dbReference type="FunFam" id="3.40.50.300:FF:000840">
    <property type="entry name" value="Immune-associated nucleotide-binding protein 9"/>
    <property type="match status" value="1"/>
</dbReference>
<keyword evidence="2" id="KW-0547">Nucleotide-binding</keyword>
<feature type="compositionally biased region" description="Basic and acidic residues" evidence="4">
    <location>
        <begin position="223"/>
        <end position="248"/>
    </location>
</feature>
<evidence type="ECO:0000313" key="6">
    <source>
        <dbReference type="EnsemblPlants" id="EMT13076"/>
    </source>
</evidence>
<sequence>MAGDGGEDNAGVPLRPAGVTLLLVGKIGNGKSATGNSILGQEAFFSKHSFRSVTLSCQMESTTLDDGRIVKVIDTPGLLNTASVTVDVGKVAMECMSMAKDGIQAALVVFSATSRFSEEDATAVESIKRMFGERMVLVFTHGDEVGQNEFKEMMSDAPEYMKEMVRLCEDRVVLFDNRTNHSRIQAEQRKVDPEEIEEGAGHKVDSVMTDHQGHPFSEQMHPVIKEDSEVKEKGADHKEDPEVKEGKGNSKGYLKITNPEAKHFF</sequence>
<evidence type="ECO:0000256" key="3">
    <source>
        <dbReference type="ARBA" id="ARBA00023134"/>
    </source>
</evidence>